<reference evidence="7" key="1">
    <citation type="journal article" date="2021" name="mSystems">
        <title>Bacteria and Archaea Synergistically Convert Glycine Betaine to Biogenic Methane in the Formosa Cold Seep of the South China Sea.</title>
        <authorList>
            <person name="Li L."/>
            <person name="Zhang W."/>
            <person name="Zhang S."/>
            <person name="Song L."/>
            <person name="Sun Q."/>
            <person name="Zhang H."/>
            <person name="Xiang H."/>
            <person name="Dong X."/>
        </authorList>
    </citation>
    <scope>NUCLEOTIDE SEQUENCE</scope>
    <source>
        <strain evidence="7">LLY</strain>
    </source>
</reference>
<proteinExistence type="predicted"/>
<keyword evidence="8" id="KW-1185">Reference proteome</keyword>
<keyword evidence="4 6" id="KW-1133">Transmembrane helix</keyword>
<dbReference type="InterPro" id="IPR051611">
    <property type="entry name" value="ECF_transporter_component"/>
</dbReference>
<evidence type="ECO:0000256" key="6">
    <source>
        <dbReference type="SAM" id="Phobius"/>
    </source>
</evidence>
<dbReference type="PANTHER" id="PTHR34857">
    <property type="entry name" value="SLL0384 PROTEIN"/>
    <property type="match status" value="1"/>
</dbReference>
<keyword evidence="5 6" id="KW-0472">Membrane</keyword>
<keyword evidence="2" id="KW-1003">Cell membrane</keyword>
<gene>
    <name evidence="7" type="ORF">KDK67_01550</name>
</gene>
<feature type="transmembrane region" description="Helical" evidence="6">
    <location>
        <begin position="154"/>
        <end position="172"/>
    </location>
</feature>
<reference evidence="7" key="2">
    <citation type="submission" date="2021-04" db="EMBL/GenBank/DDBJ databases">
        <authorList>
            <person name="Dong X."/>
        </authorList>
    </citation>
    <scope>NUCLEOTIDE SEQUENCE</scope>
    <source>
        <strain evidence="7">LLY</strain>
    </source>
</reference>
<name>A0A9E4ZD55_9EURY</name>
<organism evidence="7 8">
    <name type="scientific">Methanococcoides seepicolus</name>
    <dbReference type="NCBI Taxonomy" id="2828780"/>
    <lineage>
        <taxon>Archaea</taxon>
        <taxon>Methanobacteriati</taxon>
        <taxon>Methanobacteriota</taxon>
        <taxon>Stenosarchaea group</taxon>
        <taxon>Methanomicrobia</taxon>
        <taxon>Methanosarcinales</taxon>
        <taxon>Methanosarcinaceae</taxon>
        <taxon>Methanococcoides</taxon>
    </lineage>
</organism>
<evidence type="ECO:0000256" key="2">
    <source>
        <dbReference type="ARBA" id="ARBA00022475"/>
    </source>
</evidence>
<evidence type="ECO:0000256" key="5">
    <source>
        <dbReference type="ARBA" id="ARBA00023136"/>
    </source>
</evidence>
<dbReference type="AlphaFoldDB" id="A0A9E4ZD55"/>
<dbReference type="InterPro" id="IPR003339">
    <property type="entry name" value="ABC/ECF_trnsptr_transmembrane"/>
</dbReference>
<accession>A0A9E4ZD55</accession>
<comment type="caution">
    <text evidence="7">The sequence shown here is derived from an EMBL/GenBank/DDBJ whole genome shotgun (WGS) entry which is preliminary data.</text>
</comment>
<evidence type="ECO:0000256" key="4">
    <source>
        <dbReference type="ARBA" id="ARBA00022989"/>
    </source>
</evidence>
<sequence>MEGFLFSYVAGKSILHGLDPRVKIFSVMCLSILIFKSSALVDLLVFALLFVGLTILAGSGLSGIMSVRPLLPIFVFIFLIHSFFTEGAALFNSQFSPTYEGLLKGSLVTVRFVLLILYGSLLTSTTRPAVITAGIERILRPLPLRRVGVTSFEIATMMSLALYFVPHLLWYAGQIKDSQLSRGSKYRRNPISGTLSLAIPVLKGSMRMADDVAMAMESRCYQGNFRTSLFELKMTARDVLVCSVVLGVTALVLYA</sequence>
<protein>
    <submittedName>
        <fullName evidence="7">Energy-coupling factor transporter transmembrane protein EcfT</fullName>
    </submittedName>
</protein>
<evidence type="ECO:0000313" key="8">
    <source>
        <dbReference type="Proteomes" id="UP001056766"/>
    </source>
</evidence>
<evidence type="ECO:0000256" key="3">
    <source>
        <dbReference type="ARBA" id="ARBA00022692"/>
    </source>
</evidence>
<evidence type="ECO:0000256" key="1">
    <source>
        <dbReference type="ARBA" id="ARBA00004141"/>
    </source>
</evidence>
<feature type="transmembrane region" description="Helical" evidence="6">
    <location>
        <begin position="43"/>
        <end position="64"/>
    </location>
</feature>
<dbReference type="GO" id="GO:0005886">
    <property type="term" value="C:plasma membrane"/>
    <property type="evidence" value="ECO:0007669"/>
    <property type="project" value="UniProtKB-ARBA"/>
</dbReference>
<keyword evidence="3 6" id="KW-0812">Transmembrane</keyword>
<feature type="transmembrane region" description="Helical" evidence="6">
    <location>
        <begin position="235"/>
        <end position="254"/>
    </location>
</feature>
<dbReference type="Pfam" id="PF02361">
    <property type="entry name" value="CbiQ"/>
    <property type="match status" value="1"/>
</dbReference>
<dbReference type="EMBL" id="JAGSOI010000003">
    <property type="protein sequence ID" value="MCM1985711.1"/>
    <property type="molecule type" value="Genomic_DNA"/>
</dbReference>
<feature type="transmembrane region" description="Helical" evidence="6">
    <location>
        <begin position="112"/>
        <end position="134"/>
    </location>
</feature>
<dbReference type="PANTHER" id="PTHR34857:SF2">
    <property type="entry name" value="SLL0384 PROTEIN"/>
    <property type="match status" value="1"/>
</dbReference>
<evidence type="ECO:0000313" key="7">
    <source>
        <dbReference type="EMBL" id="MCM1985711.1"/>
    </source>
</evidence>
<feature type="transmembrane region" description="Helical" evidence="6">
    <location>
        <begin position="70"/>
        <end position="91"/>
    </location>
</feature>
<dbReference type="RefSeq" id="WP_250867086.1">
    <property type="nucleotide sequence ID" value="NZ_JAGSOI010000003.1"/>
</dbReference>
<comment type="subcellular location">
    <subcellularLocation>
        <location evidence="1">Membrane</location>
        <topology evidence="1">Multi-pass membrane protein</topology>
    </subcellularLocation>
</comment>
<dbReference type="CDD" id="cd16914">
    <property type="entry name" value="EcfT"/>
    <property type="match status" value="1"/>
</dbReference>
<dbReference type="Proteomes" id="UP001056766">
    <property type="component" value="Unassembled WGS sequence"/>
</dbReference>